<keyword evidence="16" id="KW-0472">Membrane</keyword>
<keyword evidence="10" id="KW-0378">Hydrolase</keyword>
<evidence type="ECO:0000256" key="11">
    <source>
        <dbReference type="ARBA" id="ARBA00022825"/>
    </source>
</evidence>
<evidence type="ECO:0000256" key="7">
    <source>
        <dbReference type="ARBA" id="ARBA00022729"/>
    </source>
</evidence>
<dbReference type="Gene3D" id="2.30.42.10">
    <property type="match status" value="2"/>
</dbReference>
<dbReference type="InterPro" id="IPR001478">
    <property type="entry name" value="PDZ"/>
</dbReference>
<sequence>MSEVGVANSAHYINEWTSEQADKLPFTQTKENCPVKSQAIAIQREQRSGRLLPAFVITLFAALAMLLFQVTSVSAQARPQTFADLAEQVSPAVVNITTSTTIAGRTGPQGLVPEGSPFEDFFNDLDRGPGEGSRRSSALGSGFVISEDGYIVTNNHVIEGADEILIEFFPGGEPGVPAELVGTDPNTDIAVLKVDLEDLPFVEFGDSNADGARVGDWVMAMGNPLGQGFSVSAGIVSARNRALSGTYDDYIQTDAAINRGNSGGPLFNMDGEVIGVNTAILSPNGGSIGIGFAMSSAVVTNVVDQLIEFGETRRGWLGVRIQDVTPDMVEAIDGLDTARGALVTDVPEGPAANAGMVAGDVILTFDGIEIEDTRELVRIVGNSPVGKEVPVAVLRDGDMEDLTVVLGRRETSEAVAFPASDDTAEPEPAEVLGLTLSEITPELVDQYSITVETGLVITGINADSEAASKGLLEGDVITEAGQQAVATVADLEARIEAATEAGRKSILLLVRRGGDPRFVALPLEE</sequence>
<feature type="active site" description="Charge relay system" evidence="14">
    <location>
        <position position="262"/>
    </location>
</feature>
<keyword evidence="9" id="KW-0574">Periplasm</keyword>
<keyword evidence="6 18" id="KW-0645">Protease</keyword>
<evidence type="ECO:0000256" key="6">
    <source>
        <dbReference type="ARBA" id="ARBA00022670"/>
    </source>
</evidence>
<evidence type="ECO:0000256" key="14">
    <source>
        <dbReference type="PIRSR" id="PIRSR611782-1"/>
    </source>
</evidence>
<feature type="active site" description="Charge relay system" evidence="14">
    <location>
        <position position="156"/>
    </location>
</feature>
<dbReference type="AlphaFoldDB" id="A0A1I6MGH2"/>
<dbReference type="InterPro" id="IPR011782">
    <property type="entry name" value="Pept_S1C_Do"/>
</dbReference>
<dbReference type="NCBIfam" id="TIGR02037">
    <property type="entry name" value="degP_htrA_DO"/>
    <property type="match status" value="1"/>
</dbReference>
<evidence type="ECO:0000256" key="16">
    <source>
        <dbReference type="SAM" id="Phobius"/>
    </source>
</evidence>
<reference evidence="18 19" key="1">
    <citation type="submission" date="2016-10" db="EMBL/GenBank/DDBJ databases">
        <authorList>
            <person name="de Groot N.N."/>
        </authorList>
    </citation>
    <scope>NUCLEOTIDE SEQUENCE [LARGE SCALE GENOMIC DNA]</scope>
    <source>
        <strain evidence="18 19">DSM 29433</strain>
    </source>
</reference>
<dbReference type="CDD" id="cd10839">
    <property type="entry name" value="cpPDZ1_DegP-like"/>
    <property type="match status" value="1"/>
</dbReference>
<dbReference type="Pfam" id="PF00595">
    <property type="entry name" value="PDZ"/>
    <property type="match status" value="1"/>
</dbReference>
<evidence type="ECO:0000256" key="1">
    <source>
        <dbReference type="ARBA" id="ARBA00001772"/>
    </source>
</evidence>
<dbReference type="InterPro" id="IPR036034">
    <property type="entry name" value="PDZ_sf"/>
</dbReference>
<keyword evidence="19" id="KW-1185">Reference proteome</keyword>
<proteinExistence type="inferred from homology"/>
<dbReference type="PROSITE" id="PS50106">
    <property type="entry name" value="PDZ"/>
    <property type="match status" value="1"/>
</dbReference>
<dbReference type="SUPFAM" id="SSF50156">
    <property type="entry name" value="PDZ domain-like"/>
    <property type="match status" value="2"/>
</dbReference>
<keyword evidence="8" id="KW-0677">Repeat</keyword>
<dbReference type="Gene3D" id="2.40.10.120">
    <property type="match status" value="1"/>
</dbReference>
<dbReference type="GO" id="GO:0004252">
    <property type="term" value="F:serine-type endopeptidase activity"/>
    <property type="evidence" value="ECO:0007669"/>
    <property type="project" value="InterPro"/>
</dbReference>
<dbReference type="PANTHER" id="PTHR22939:SF130">
    <property type="entry name" value="PERIPLASMIC SERINE ENDOPROTEASE DEGP-LIKE-RELATED"/>
    <property type="match status" value="1"/>
</dbReference>
<accession>A0A1I6MGH2</accession>
<feature type="domain" description="PDZ" evidence="17">
    <location>
        <begin position="306"/>
        <end position="378"/>
    </location>
</feature>
<evidence type="ECO:0000256" key="4">
    <source>
        <dbReference type="ARBA" id="ARBA00013035"/>
    </source>
</evidence>
<evidence type="ECO:0000259" key="17">
    <source>
        <dbReference type="PROSITE" id="PS50106"/>
    </source>
</evidence>
<dbReference type="PRINTS" id="PR00834">
    <property type="entry name" value="PROTEASES2C"/>
</dbReference>
<organism evidence="18 19">
    <name type="scientific">Yoonia litorea</name>
    <dbReference type="NCBI Taxonomy" id="1123755"/>
    <lineage>
        <taxon>Bacteria</taxon>
        <taxon>Pseudomonadati</taxon>
        <taxon>Pseudomonadota</taxon>
        <taxon>Alphaproteobacteria</taxon>
        <taxon>Rhodobacterales</taxon>
        <taxon>Paracoccaceae</taxon>
        <taxon>Yoonia</taxon>
    </lineage>
</organism>
<dbReference type="EMBL" id="FOZM01000001">
    <property type="protein sequence ID" value="SFS14810.1"/>
    <property type="molecule type" value="Genomic_DNA"/>
</dbReference>
<dbReference type="Proteomes" id="UP000198926">
    <property type="component" value="Unassembled WGS sequence"/>
</dbReference>
<dbReference type="SUPFAM" id="SSF50494">
    <property type="entry name" value="Trypsin-like serine proteases"/>
    <property type="match status" value="1"/>
</dbReference>
<keyword evidence="16" id="KW-0812">Transmembrane</keyword>
<evidence type="ECO:0000256" key="12">
    <source>
        <dbReference type="ARBA" id="ARBA00023016"/>
    </source>
</evidence>
<dbReference type="InterPro" id="IPR001940">
    <property type="entry name" value="Peptidase_S1C"/>
</dbReference>
<evidence type="ECO:0000256" key="8">
    <source>
        <dbReference type="ARBA" id="ARBA00022737"/>
    </source>
</evidence>
<gene>
    <name evidence="18" type="ORF">SAMN05444714_1758</name>
</gene>
<evidence type="ECO:0000256" key="10">
    <source>
        <dbReference type="ARBA" id="ARBA00022801"/>
    </source>
</evidence>
<keyword evidence="12" id="KW-0346">Stress response</keyword>
<keyword evidence="16" id="KW-1133">Transmembrane helix</keyword>
<feature type="binding site" evidence="15">
    <location>
        <position position="188"/>
    </location>
    <ligand>
        <name>substrate</name>
    </ligand>
</feature>
<name>A0A1I6MGH2_9RHOB</name>
<evidence type="ECO:0000313" key="19">
    <source>
        <dbReference type="Proteomes" id="UP000198926"/>
    </source>
</evidence>
<dbReference type="Pfam" id="PF13180">
    <property type="entry name" value="PDZ_2"/>
    <property type="match status" value="1"/>
</dbReference>
<protein>
    <recommendedName>
        <fullName evidence="5">Probable periplasmic serine endoprotease DegP-like</fullName>
        <ecNumber evidence="4">3.4.21.107</ecNumber>
    </recommendedName>
    <alternativeName>
        <fullName evidence="13">Protease Do</fullName>
    </alternativeName>
</protein>
<comment type="subcellular location">
    <subcellularLocation>
        <location evidence="2">Periplasm</location>
    </subcellularLocation>
</comment>
<keyword evidence="7" id="KW-0732">Signal</keyword>
<comment type="similarity">
    <text evidence="3">Belongs to the peptidase S1C family.</text>
</comment>
<evidence type="ECO:0000313" key="18">
    <source>
        <dbReference type="EMBL" id="SFS14810.1"/>
    </source>
</evidence>
<evidence type="ECO:0000256" key="9">
    <source>
        <dbReference type="ARBA" id="ARBA00022764"/>
    </source>
</evidence>
<keyword evidence="11" id="KW-0720">Serine protease</keyword>
<evidence type="ECO:0000256" key="15">
    <source>
        <dbReference type="PIRSR" id="PIRSR611782-2"/>
    </source>
</evidence>
<dbReference type="PANTHER" id="PTHR22939">
    <property type="entry name" value="SERINE PROTEASE FAMILY S1C HTRA-RELATED"/>
    <property type="match status" value="1"/>
</dbReference>
<evidence type="ECO:0000256" key="5">
    <source>
        <dbReference type="ARBA" id="ARBA00013958"/>
    </source>
</evidence>
<comment type="catalytic activity">
    <reaction evidence="1">
        <text>Acts on substrates that are at least partially unfolded. The cleavage site P1 residue is normally between a pair of hydrophobic residues, such as Val-|-Val.</text>
        <dbReference type="EC" id="3.4.21.107"/>
    </reaction>
</comment>
<evidence type="ECO:0000256" key="3">
    <source>
        <dbReference type="ARBA" id="ARBA00010541"/>
    </source>
</evidence>
<dbReference type="Pfam" id="PF13365">
    <property type="entry name" value="Trypsin_2"/>
    <property type="match status" value="1"/>
</dbReference>
<evidence type="ECO:0000256" key="2">
    <source>
        <dbReference type="ARBA" id="ARBA00004418"/>
    </source>
</evidence>
<dbReference type="InterPro" id="IPR009003">
    <property type="entry name" value="Peptidase_S1_PA"/>
</dbReference>
<dbReference type="STRING" id="1123755.SAMN05444714_1758"/>
<feature type="binding site" evidence="15">
    <location>
        <begin position="260"/>
        <end position="262"/>
    </location>
    <ligand>
        <name>substrate</name>
    </ligand>
</feature>
<dbReference type="EC" id="3.4.21.107" evidence="4"/>
<feature type="active site" description="Charge relay system" evidence="14">
    <location>
        <position position="188"/>
    </location>
</feature>
<dbReference type="SMART" id="SM00228">
    <property type="entry name" value="PDZ"/>
    <property type="match status" value="2"/>
</dbReference>
<feature type="binding site" evidence="15">
    <location>
        <position position="156"/>
    </location>
    <ligand>
        <name>substrate</name>
    </ligand>
</feature>
<dbReference type="GO" id="GO:0006508">
    <property type="term" value="P:proteolysis"/>
    <property type="evidence" value="ECO:0007669"/>
    <property type="project" value="UniProtKB-KW"/>
</dbReference>
<feature type="transmembrane region" description="Helical" evidence="16">
    <location>
        <begin position="51"/>
        <end position="70"/>
    </location>
</feature>
<evidence type="ECO:0000256" key="13">
    <source>
        <dbReference type="ARBA" id="ARBA00032850"/>
    </source>
</evidence>